<evidence type="ECO:0000256" key="5">
    <source>
        <dbReference type="ARBA" id="ARBA00001954"/>
    </source>
</evidence>
<organism evidence="12 13">
    <name type="scientific">Sporosarcina siberiensis</name>
    <dbReference type="NCBI Taxonomy" id="1365606"/>
    <lineage>
        <taxon>Bacteria</taxon>
        <taxon>Bacillati</taxon>
        <taxon>Bacillota</taxon>
        <taxon>Bacilli</taxon>
        <taxon>Bacillales</taxon>
        <taxon>Caryophanaceae</taxon>
        <taxon>Sporosarcina</taxon>
    </lineage>
</organism>
<comment type="caution">
    <text evidence="12">The sequence shown here is derived from an EMBL/GenBank/DDBJ whole genome shotgun (WGS) entry which is preliminary data.</text>
</comment>
<comment type="similarity">
    <text evidence="6 10 11">Belongs to the ribulose-phosphate 3-epimerase family.</text>
</comment>
<comment type="cofactor">
    <cofactor evidence="10">
        <name>a divalent metal cation</name>
        <dbReference type="ChEBI" id="CHEBI:60240"/>
    </cofactor>
    <text evidence="10">Binds 1 divalent metal cation per subunit.</text>
</comment>
<evidence type="ECO:0000256" key="4">
    <source>
        <dbReference type="ARBA" id="ARBA00001947"/>
    </source>
</evidence>
<feature type="binding site" evidence="10">
    <location>
        <position position="32"/>
    </location>
    <ligand>
        <name>a divalent metal cation</name>
        <dbReference type="ChEBI" id="CHEBI:60240"/>
    </ligand>
</feature>
<dbReference type="RefSeq" id="WP_381538314.1">
    <property type="nucleotide sequence ID" value="NZ_JBHUGI010000032.1"/>
</dbReference>
<evidence type="ECO:0000313" key="13">
    <source>
        <dbReference type="Proteomes" id="UP001597218"/>
    </source>
</evidence>
<dbReference type="PROSITE" id="PS01085">
    <property type="entry name" value="RIBUL_P_3_EPIMER_1"/>
    <property type="match status" value="1"/>
</dbReference>
<evidence type="ECO:0000256" key="6">
    <source>
        <dbReference type="ARBA" id="ARBA00009541"/>
    </source>
</evidence>
<protein>
    <recommendedName>
        <fullName evidence="7 10">Ribulose-phosphate 3-epimerase</fullName>
        <ecNumber evidence="7 10">5.1.3.1</ecNumber>
    </recommendedName>
</protein>
<feature type="binding site" evidence="10">
    <location>
        <begin position="174"/>
        <end position="176"/>
    </location>
    <ligand>
        <name>substrate</name>
    </ligand>
</feature>
<evidence type="ECO:0000256" key="10">
    <source>
        <dbReference type="HAMAP-Rule" id="MF_02227"/>
    </source>
</evidence>
<dbReference type="InterPro" id="IPR000056">
    <property type="entry name" value="Ribul_P_3_epim-like"/>
</dbReference>
<feature type="binding site" evidence="10">
    <location>
        <position position="65"/>
    </location>
    <ligand>
        <name>substrate</name>
    </ligand>
</feature>
<dbReference type="EC" id="5.1.3.1" evidence="7 10"/>
<reference evidence="13" key="1">
    <citation type="journal article" date="2019" name="Int. J. Syst. Evol. Microbiol.">
        <title>The Global Catalogue of Microorganisms (GCM) 10K type strain sequencing project: providing services to taxonomists for standard genome sequencing and annotation.</title>
        <authorList>
            <consortium name="The Broad Institute Genomics Platform"/>
            <consortium name="The Broad Institute Genome Sequencing Center for Infectious Disease"/>
            <person name="Wu L."/>
            <person name="Ma J."/>
        </authorList>
    </citation>
    <scope>NUCLEOTIDE SEQUENCE [LARGE SCALE GENOMIC DNA]</scope>
    <source>
        <strain evidence="13">CGMCC 4.7177</strain>
    </source>
</reference>
<comment type="pathway">
    <text evidence="10">Carbohydrate degradation.</text>
</comment>
<keyword evidence="10 11" id="KW-0119">Carbohydrate metabolism</keyword>
<comment type="cofactor">
    <cofactor evidence="4">
        <name>Zn(2+)</name>
        <dbReference type="ChEBI" id="CHEBI:29105"/>
    </cofactor>
</comment>
<keyword evidence="8 10" id="KW-0479">Metal-binding</keyword>
<dbReference type="InterPro" id="IPR026019">
    <property type="entry name" value="Ribul_P_3_epim"/>
</dbReference>
<dbReference type="EMBL" id="JBHUGI010000032">
    <property type="protein sequence ID" value="MFD1928746.1"/>
    <property type="molecule type" value="Genomic_DNA"/>
</dbReference>
<keyword evidence="9 10" id="KW-0413">Isomerase</keyword>
<feature type="binding site" evidence="10">
    <location>
        <position position="65"/>
    </location>
    <ligand>
        <name>a divalent metal cation</name>
        <dbReference type="ChEBI" id="CHEBI:60240"/>
    </ligand>
</feature>
<dbReference type="SUPFAM" id="SSF51366">
    <property type="entry name" value="Ribulose-phoshate binding barrel"/>
    <property type="match status" value="1"/>
</dbReference>
<evidence type="ECO:0000256" key="11">
    <source>
        <dbReference type="PIRNR" id="PIRNR001461"/>
    </source>
</evidence>
<evidence type="ECO:0000256" key="7">
    <source>
        <dbReference type="ARBA" id="ARBA00013188"/>
    </source>
</evidence>
<evidence type="ECO:0000313" key="12">
    <source>
        <dbReference type="EMBL" id="MFD1928746.1"/>
    </source>
</evidence>
<gene>
    <name evidence="10 12" type="primary">rpe</name>
    <name evidence="12" type="ORF">ACFSFY_11955</name>
</gene>
<sequence length="222" mass="24206">MIKIAPSILAADFSKLAEEVREVEAAGAELIHIDVMDGHFVPNITMGAIVVEALRPVTKLPLDVHLMIDNPDAFIEQFAKAGADYITVHVEACRHLHRTLQFIKSTGVKSGVVLNPHTPIETILHVLDEIDLVLFMTVNPGFGGQKFIHSVLPKVKQLSDLIKERNLSIEIEIDGGINEETIIPCVEAGATIFVAGSAIYNETDRAAALKRIKAAGESVFRK</sequence>
<comment type="cofactor">
    <cofactor evidence="2">
        <name>Mn(2+)</name>
        <dbReference type="ChEBI" id="CHEBI:29035"/>
    </cofactor>
</comment>
<evidence type="ECO:0000256" key="3">
    <source>
        <dbReference type="ARBA" id="ARBA00001941"/>
    </source>
</evidence>
<comment type="cofactor">
    <cofactor evidence="5">
        <name>Fe(2+)</name>
        <dbReference type="ChEBI" id="CHEBI:29033"/>
    </cofactor>
</comment>
<feature type="binding site" evidence="10">
    <location>
        <position position="34"/>
    </location>
    <ligand>
        <name>a divalent metal cation</name>
        <dbReference type="ChEBI" id="CHEBI:60240"/>
    </ligand>
</feature>
<dbReference type="InterPro" id="IPR011060">
    <property type="entry name" value="RibuloseP-bd_barrel"/>
</dbReference>
<accession>A0ABW4SI38</accession>
<feature type="binding site" evidence="10">
    <location>
        <position position="7"/>
    </location>
    <ligand>
        <name>substrate</name>
    </ligand>
</feature>
<dbReference type="NCBIfam" id="TIGR01163">
    <property type="entry name" value="rpe"/>
    <property type="match status" value="1"/>
</dbReference>
<feature type="binding site" evidence="10">
    <location>
        <begin position="141"/>
        <end position="144"/>
    </location>
    <ligand>
        <name>substrate</name>
    </ligand>
</feature>
<dbReference type="PANTHER" id="PTHR11749">
    <property type="entry name" value="RIBULOSE-5-PHOSPHATE-3-EPIMERASE"/>
    <property type="match status" value="1"/>
</dbReference>
<dbReference type="PIRSF" id="PIRSF001461">
    <property type="entry name" value="RPE"/>
    <property type="match status" value="1"/>
</dbReference>
<keyword evidence="13" id="KW-1185">Reference proteome</keyword>
<dbReference type="Gene3D" id="3.20.20.70">
    <property type="entry name" value="Aldolase class I"/>
    <property type="match status" value="1"/>
</dbReference>
<dbReference type="NCBIfam" id="NF004076">
    <property type="entry name" value="PRK05581.1-4"/>
    <property type="match status" value="1"/>
</dbReference>
<dbReference type="CDD" id="cd00429">
    <property type="entry name" value="RPE"/>
    <property type="match status" value="1"/>
</dbReference>
<proteinExistence type="inferred from homology"/>
<evidence type="ECO:0000256" key="9">
    <source>
        <dbReference type="ARBA" id="ARBA00023235"/>
    </source>
</evidence>
<evidence type="ECO:0000256" key="1">
    <source>
        <dbReference type="ARBA" id="ARBA00001782"/>
    </source>
</evidence>
<feature type="active site" description="Proton acceptor" evidence="10">
    <location>
        <position position="34"/>
    </location>
</feature>
<dbReference type="HAMAP" id="MF_02227">
    <property type="entry name" value="RPE"/>
    <property type="match status" value="1"/>
</dbReference>
<evidence type="ECO:0000256" key="2">
    <source>
        <dbReference type="ARBA" id="ARBA00001936"/>
    </source>
</evidence>
<dbReference type="GO" id="GO:0004750">
    <property type="term" value="F:D-ribulose-phosphate 3-epimerase activity"/>
    <property type="evidence" value="ECO:0007669"/>
    <property type="project" value="UniProtKB-EC"/>
</dbReference>
<dbReference type="Proteomes" id="UP001597218">
    <property type="component" value="Unassembled WGS sequence"/>
</dbReference>
<comment type="cofactor">
    <cofactor evidence="3">
        <name>Co(2+)</name>
        <dbReference type="ChEBI" id="CHEBI:48828"/>
    </cofactor>
</comment>
<feature type="active site" description="Proton donor" evidence="10">
    <location>
        <position position="174"/>
    </location>
</feature>
<feature type="binding site" evidence="10">
    <location>
        <position position="174"/>
    </location>
    <ligand>
        <name>a divalent metal cation</name>
        <dbReference type="ChEBI" id="CHEBI:60240"/>
    </ligand>
</feature>
<dbReference type="Pfam" id="PF00834">
    <property type="entry name" value="Ribul_P_3_epim"/>
    <property type="match status" value="1"/>
</dbReference>
<feature type="binding site" evidence="10">
    <location>
        <begin position="196"/>
        <end position="197"/>
    </location>
    <ligand>
        <name>substrate</name>
    </ligand>
</feature>
<dbReference type="InterPro" id="IPR013785">
    <property type="entry name" value="Aldolase_TIM"/>
</dbReference>
<name>A0ABW4SI38_9BACL</name>
<comment type="catalytic activity">
    <reaction evidence="1 10 11">
        <text>D-ribulose 5-phosphate = D-xylulose 5-phosphate</text>
        <dbReference type="Rhea" id="RHEA:13677"/>
        <dbReference type="ChEBI" id="CHEBI:57737"/>
        <dbReference type="ChEBI" id="CHEBI:58121"/>
        <dbReference type="EC" id="5.1.3.1"/>
    </reaction>
</comment>
<evidence type="ECO:0000256" key="8">
    <source>
        <dbReference type="ARBA" id="ARBA00022723"/>
    </source>
</evidence>
<comment type="function">
    <text evidence="10">Catalyzes the reversible epimerization of D-ribulose 5-phosphate to D-xylulose 5-phosphate.</text>
</comment>